<evidence type="ECO:0000256" key="7">
    <source>
        <dbReference type="ARBA" id="ARBA00023136"/>
    </source>
</evidence>
<keyword evidence="7 9" id="KW-0472">Membrane</keyword>
<sequence length="474" mass="52480">MSNHDLHIGLWIFAADWLIRVAALLWIPARTRSSSARSWLLLIGFVPLLGLPAYLLLGHPWLSRLRRERQARASRQIRQRQAALTALRWCPPDAFSAPADVTRLAERLGDFMPTNGNAVELLDDYAGSLQRLVDDIDAATREVHLLYYLMLDDASGRSVAGALERAARRGVRCRLLLDAVGAKRGLRAFRRPLRDAGVCVHATLAGGLKWRRSARMDLRNHRKIAVIDGRLALTGSQNLADPDFVPGHPNREVVARVRGPVVAQLQALFASDWYIETGEVLEVDAPPIASSGHVPAQLLPSGPAYPFENARDVFVALVQRARRRAVLVTPYFVPDEATLGALRVAALSGVSVQLILSATNNQRVTAWAQAGFYDELLAAGVHIALYRPHFLHAKHLSVDDDIALVGSSNLDIRSFMLNAEAGLLCFDPGVVARLREIEQDYLRESDVLEAEAWTRRPTWRRSVEGIARLADSFL</sequence>
<dbReference type="SUPFAM" id="SSF56024">
    <property type="entry name" value="Phospholipase D/nuclease"/>
    <property type="match status" value="2"/>
</dbReference>
<dbReference type="EC" id="2.7.8.-" evidence="8"/>
<feature type="transmembrane region" description="Helical" evidence="9">
    <location>
        <begin position="39"/>
        <end position="62"/>
    </location>
</feature>
<keyword evidence="12" id="KW-1185">Reference proteome</keyword>
<reference evidence="12" key="1">
    <citation type="submission" date="2017-09" db="EMBL/GenBank/DDBJ databases">
        <title>Luteimonas liuhanmingii sp.nov., isolated from the intestinal contents of Tibetan Plateau Pika in Yushu, Qinghai Province, China.</title>
        <authorList>
            <person name="Gui Z."/>
        </authorList>
    </citation>
    <scope>NUCLEOTIDE SEQUENCE [LARGE SCALE GENOMIC DNA]</scope>
    <source>
        <strain evidence="12">100111</strain>
    </source>
</reference>
<dbReference type="CDD" id="cd09152">
    <property type="entry name" value="PLDc_EcCLS_like_1"/>
    <property type="match status" value="1"/>
</dbReference>
<gene>
    <name evidence="11" type="primary">cls</name>
    <name evidence="11" type="ORF">CNR27_00910</name>
</gene>
<dbReference type="OrthoDB" id="9762009at2"/>
<dbReference type="InterPro" id="IPR025202">
    <property type="entry name" value="PLD-like_dom"/>
</dbReference>
<dbReference type="InterPro" id="IPR001736">
    <property type="entry name" value="PLipase_D/transphosphatidylase"/>
</dbReference>
<accession>A0A290XAU8</accession>
<dbReference type="PANTHER" id="PTHR21248">
    <property type="entry name" value="CARDIOLIPIN SYNTHASE"/>
    <property type="match status" value="1"/>
</dbReference>
<organism evidence="11 12">
    <name type="scientific">Luteimonas chenhongjianii</name>
    <dbReference type="NCBI Taxonomy" id="2006110"/>
    <lineage>
        <taxon>Bacteria</taxon>
        <taxon>Pseudomonadati</taxon>
        <taxon>Pseudomonadota</taxon>
        <taxon>Gammaproteobacteria</taxon>
        <taxon>Lysobacterales</taxon>
        <taxon>Lysobacteraceae</taxon>
        <taxon>Luteimonas</taxon>
    </lineage>
</organism>
<proteinExistence type="predicted"/>
<protein>
    <recommendedName>
        <fullName evidence="8">Cardiolipin synthase</fullName>
        <ecNumber evidence="8">2.7.8.-</ecNumber>
    </recommendedName>
</protein>
<evidence type="ECO:0000256" key="6">
    <source>
        <dbReference type="ARBA" id="ARBA00022989"/>
    </source>
</evidence>
<dbReference type="GO" id="GO:0008808">
    <property type="term" value="F:cardiolipin synthase activity"/>
    <property type="evidence" value="ECO:0007669"/>
    <property type="project" value="UniProtKB-UniRule"/>
</dbReference>
<dbReference type="AlphaFoldDB" id="A0A290XAU8"/>
<dbReference type="PANTHER" id="PTHR21248:SF22">
    <property type="entry name" value="PHOSPHOLIPASE D"/>
    <property type="match status" value="1"/>
</dbReference>
<name>A0A290XAU8_9GAMM</name>
<keyword evidence="6 9" id="KW-1133">Transmembrane helix</keyword>
<feature type="transmembrane region" description="Helical" evidence="9">
    <location>
        <begin position="6"/>
        <end position="27"/>
    </location>
</feature>
<dbReference type="Gene3D" id="3.30.870.10">
    <property type="entry name" value="Endonuclease Chain A"/>
    <property type="match status" value="2"/>
</dbReference>
<evidence type="ECO:0000256" key="1">
    <source>
        <dbReference type="ARBA" id="ARBA00004236"/>
    </source>
</evidence>
<dbReference type="SMART" id="SM00155">
    <property type="entry name" value="PLDc"/>
    <property type="match status" value="2"/>
</dbReference>
<dbReference type="GO" id="GO:0032049">
    <property type="term" value="P:cardiolipin biosynthetic process"/>
    <property type="evidence" value="ECO:0007669"/>
    <property type="project" value="UniProtKB-UniRule"/>
</dbReference>
<evidence type="ECO:0000256" key="3">
    <source>
        <dbReference type="ARBA" id="ARBA00022679"/>
    </source>
</evidence>
<dbReference type="PROSITE" id="PS50035">
    <property type="entry name" value="PLD"/>
    <property type="match status" value="2"/>
</dbReference>
<dbReference type="Pfam" id="PF13091">
    <property type="entry name" value="PLDc_2"/>
    <property type="match status" value="2"/>
</dbReference>
<keyword evidence="4 9" id="KW-0812">Transmembrane</keyword>
<evidence type="ECO:0000256" key="9">
    <source>
        <dbReference type="SAM" id="Phobius"/>
    </source>
</evidence>
<evidence type="ECO:0000313" key="11">
    <source>
        <dbReference type="EMBL" id="ATD66191.1"/>
    </source>
</evidence>
<dbReference type="NCBIfam" id="TIGR04265">
    <property type="entry name" value="bac_cardiolipin"/>
    <property type="match status" value="1"/>
</dbReference>
<keyword evidence="2" id="KW-1003">Cell membrane</keyword>
<dbReference type="GO" id="GO:0005886">
    <property type="term" value="C:plasma membrane"/>
    <property type="evidence" value="ECO:0007669"/>
    <property type="project" value="UniProtKB-SubCell"/>
</dbReference>
<comment type="subcellular location">
    <subcellularLocation>
        <location evidence="1">Cell membrane</location>
    </subcellularLocation>
</comment>
<feature type="domain" description="PLD phosphodiesterase" evidence="10">
    <location>
        <begin position="387"/>
        <end position="414"/>
    </location>
</feature>
<dbReference type="EMBL" id="CP023406">
    <property type="protein sequence ID" value="ATD66191.1"/>
    <property type="molecule type" value="Genomic_DNA"/>
</dbReference>
<evidence type="ECO:0000256" key="4">
    <source>
        <dbReference type="ARBA" id="ARBA00022692"/>
    </source>
</evidence>
<keyword evidence="3" id="KW-0808">Transferase</keyword>
<evidence type="ECO:0000256" key="8">
    <source>
        <dbReference type="NCBIfam" id="TIGR04265"/>
    </source>
</evidence>
<dbReference type="InterPro" id="IPR022924">
    <property type="entry name" value="Cardiolipin_synthase"/>
</dbReference>
<evidence type="ECO:0000256" key="5">
    <source>
        <dbReference type="ARBA" id="ARBA00022737"/>
    </source>
</evidence>
<evidence type="ECO:0000256" key="2">
    <source>
        <dbReference type="ARBA" id="ARBA00022475"/>
    </source>
</evidence>
<keyword evidence="5" id="KW-0677">Repeat</keyword>
<feature type="domain" description="PLD phosphodiesterase" evidence="10">
    <location>
        <begin position="216"/>
        <end position="243"/>
    </location>
</feature>
<dbReference type="KEGG" id="lum:CNR27_00910"/>
<dbReference type="Proteomes" id="UP000218968">
    <property type="component" value="Chromosome"/>
</dbReference>
<evidence type="ECO:0000313" key="12">
    <source>
        <dbReference type="Proteomes" id="UP000218968"/>
    </source>
</evidence>
<dbReference type="RefSeq" id="WP_096296521.1">
    <property type="nucleotide sequence ID" value="NZ_CP023406.1"/>
</dbReference>
<dbReference type="CDD" id="cd09158">
    <property type="entry name" value="PLDc_EcCLS_like_2"/>
    <property type="match status" value="1"/>
</dbReference>
<evidence type="ECO:0000259" key="10">
    <source>
        <dbReference type="PROSITE" id="PS50035"/>
    </source>
</evidence>